<name>A6DRX1_9BACT</name>
<evidence type="ECO:0000256" key="2">
    <source>
        <dbReference type="ARBA" id="ARBA00022801"/>
    </source>
</evidence>
<feature type="domain" description="BD-FAE-like" evidence="4">
    <location>
        <begin position="49"/>
        <end position="266"/>
    </location>
</feature>
<dbReference type="Proteomes" id="UP000004947">
    <property type="component" value="Unassembled WGS sequence"/>
</dbReference>
<accession>A6DRX1</accession>
<dbReference type="OrthoDB" id="9777975at2"/>
<evidence type="ECO:0000313" key="5">
    <source>
        <dbReference type="EMBL" id="EDM25656.1"/>
    </source>
</evidence>
<keyword evidence="2" id="KW-0378">Hydrolase</keyword>
<keyword evidence="3" id="KW-0732">Signal</keyword>
<dbReference type="PANTHER" id="PTHR48081:SF30">
    <property type="entry name" value="ACETYL-HYDROLASE LIPR-RELATED"/>
    <property type="match status" value="1"/>
</dbReference>
<dbReference type="InterPro" id="IPR050300">
    <property type="entry name" value="GDXG_lipolytic_enzyme"/>
</dbReference>
<dbReference type="SUPFAM" id="SSF53474">
    <property type="entry name" value="alpha/beta-Hydrolases"/>
    <property type="match status" value="1"/>
</dbReference>
<dbReference type="AlphaFoldDB" id="A6DRX1"/>
<feature type="signal peptide" evidence="3">
    <location>
        <begin position="1"/>
        <end position="21"/>
    </location>
</feature>
<comment type="similarity">
    <text evidence="1">Belongs to the 'GDXG' lipolytic enzyme family.</text>
</comment>
<dbReference type="GO" id="GO:0004806">
    <property type="term" value="F:triacylglycerol lipase activity"/>
    <property type="evidence" value="ECO:0007669"/>
    <property type="project" value="TreeGrafter"/>
</dbReference>
<reference evidence="5 6" key="1">
    <citation type="journal article" date="2010" name="J. Bacteriol.">
        <title>Genome sequence of Lentisphaera araneosa HTCC2155T, the type species of the order Lentisphaerales in the phylum Lentisphaerae.</title>
        <authorList>
            <person name="Thrash J.C."/>
            <person name="Cho J.C."/>
            <person name="Vergin K.L."/>
            <person name="Morris R.M."/>
            <person name="Giovannoni S.J."/>
        </authorList>
    </citation>
    <scope>NUCLEOTIDE SEQUENCE [LARGE SCALE GENOMIC DNA]</scope>
    <source>
        <strain evidence="5 6">HTCC2155</strain>
    </source>
</reference>
<sequence>MMKIFKLIFSLLFFASGIALQANQNSQEKPIKLKENIVYKTTPEGKLHLDLFYPVTELSGKYPLVIYTHGGGWAAGSKNKAQGRANIAKTVRGLTEAGFCVAAVQYRLCKDGKTSIRDCVTDSMDALRYLAKESKALHLDPNRVFTYGDSAGGHLAQMLILTQATDFPGTAELSGQNYTMLGGVSWYGPCDFEKAALFNHDDRPKFRDRFGPRVLKSDSPPEDKLRLYREVSPVNYLKQSSPPLLMIQGDGDTTIPVKHAYYMKKKAELIKAPVEIMIIKNAGHNWRKSDGSTPIAPSHEVIIKRTIDFLVTALNKTSK</sequence>
<evidence type="ECO:0000259" key="4">
    <source>
        <dbReference type="Pfam" id="PF20434"/>
    </source>
</evidence>
<dbReference type="STRING" id="313628.LNTAR_25220"/>
<comment type="caution">
    <text evidence="5">The sequence shown here is derived from an EMBL/GenBank/DDBJ whole genome shotgun (WGS) entry which is preliminary data.</text>
</comment>
<dbReference type="InterPro" id="IPR049492">
    <property type="entry name" value="BD-FAE-like_dom"/>
</dbReference>
<dbReference type="PANTHER" id="PTHR48081">
    <property type="entry name" value="AB HYDROLASE SUPERFAMILY PROTEIN C4A8.06C"/>
    <property type="match status" value="1"/>
</dbReference>
<evidence type="ECO:0000256" key="3">
    <source>
        <dbReference type="SAM" id="SignalP"/>
    </source>
</evidence>
<protein>
    <submittedName>
        <fullName evidence="5">Probable lipase/esterase</fullName>
    </submittedName>
</protein>
<dbReference type="Pfam" id="PF20434">
    <property type="entry name" value="BD-FAE"/>
    <property type="match status" value="1"/>
</dbReference>
<evidence type="ECO:0000256" key="1">
    <source>
        <dbReference type="ARBA" id="ARBA00010515"/>
    </source>
</evidence>
<dbReference type="eggNOG" id="COG1506">
    <property type="taxonomic scope" value="Bacteria"/>
</dbReference>
<organism evidence="5 6">
    <name type="scientific">Lentisphaera araneosa HTCC2155</name>
    <dbReference type="NCBI Taxonomy" id="313628"/>
    <lineage>
        <taxon>Bacteria</taxon>
        <taxon>Pseudomonadati</taxon>
        <taxon>Lentisphaerota</taxon>
        <taxon>Lentisphaeria</taxon>
        <taxon>Lentisphaerales</taxon>
        <taxon>Lentisphaeraceae</taxon>
        <taxon>Lentisphaera</taxon>
    </lineage>
</organism>
<proteinExistence type="inferred from homology"/>
<feature type="chain" id="PRO_5002694294" evidence="3">
    <location>
        <begin position="22"/>
        <end position="319"/>
    </location>
</feature>
<dbReference type="RefSeq" id="WP_007280589.1">
    <property type="nucleotide sequence ID" value="NZ_ABCK01000026.1"/>
</dbReference>
<dbReference type="Gene3D" id="3.40.50.1820">
    <property type="entry name" value="alpha/beta hydrolase"/>
    <property type="match status" value="1"/>
</dbReference>
<keyword evidence="6" id="KW-1185">Reference proteome</keyword>
<dbReference type="EMBL" id="ABCK01000026">
    <property type="protein sequence ID" value="EDM25656.1"/>
    <property type="molecule type" value="Genomic_DNA"/>
</dbReference>
<dbReference type="InterPro" id="IPR029058">
    <property type="entry name" value="AB_hydrolase_fold"/>
</dbReference>
<evidence type="ECO:0000313" key="6">
    <source>
        <dbReference type="Proteomes" id="UP000004947"/>
    </source>
</evidence>
<gene>
    <name evidence="5" type="ORF">LNTAR_25220</name>
</gene>